<evidence type="ECO:0000313" key="3">
    <source>
        <dbReference type="EnsemblPlants" id="OPUNC09G01690.1"/>
    </source>
</evidence>
<name>A0A0E0LYR0_ORYPU</name>
<sequence length="380" mass="42772">MRARLDGLRNRLRAKDDELGRKGLEMEGLAREAKAEIDRLTAELAKERGHSTALTLYYDTTEPQMEALRQELSRAEAKAKRLAREAARTTEAAKTSCRTLRLALTDMGVKARGVPDENASALEFCDWNQEADCATAYGDCGARVSAAFTLGLLQQHGCEHGDWEVSAQDISPALRAWRRQFWQKDGRYAAKARLLEQLAKTEAADQGEEAAGGGRGGAEDHPEFVRPNFLSPVRLHDFPIFAGSMPKALRSAPLGDWRSRNEKFVAAKNLPKVRYLLRPVYRDMTINGHNYKVVNVANWMRTHPGRTLEDYDRVHVTHLEGMARFWRNHRQTDRQEAIAQRRYALTIVSPPSPLRCTISVVMTNLVRQITPLVVVLGAKM</sequence>
<accession>A0A0E0LYR0</accession>
<dbReference type="EnsemblPlants" id="OPUNC09G01690.1">
    <property type="protein sequence ID" value="OPUNC09G01690.1"/>
    <property type="gene ID" value="OPUNC09G01690"/>
</dbReference>
<evidence type="ECO:0000256" key="1">
    <source>
        <dbReference type="SAM" id="Coils"/>
    </source>
</evidence>
<proteinExistence type="predicted"/>
<keyword evidence="1" id="KW-0175">Coiled coil</keyword>
<evidence type="ECO:0000313" key="4">
    <source>
        <dbReference type="Proteomes" id="UP000026962"/>
    </source>
</evidence>
<feature type="coiled-coil region" evidence="1">
    <location>
        <begin position="30"/>
        <end position="92"/>
    </location>
</feature>
<reference evidence="3" key="1">
    <citation type="submission" date="2015-04" db="UniProtKB">
        <authorList>
            <consortium name="EnsemblPlants"/>
        </authorList>
    </citation>
    <scope>IDENTIFICATION</scope>
</reference>
<evidence type="ECO:0000256" key="2">
    <source>
        <dbReference type="SAM" id="MobiDB-lite"/>
    </source>
</evidence>
<dbReference type="HOGENOM" id="CLU_061671_1_0_1"/>
<reference evidence="3" key="2">
    <citation type="submission" date="2018-05" db="EMBL/GenBank/DDBJ databases">
        <title>OpunRS2 (Oryza punctata Reference Sequence Version 2).</title>
        <authorList>
            <person name="Zhang J."/>
            <person name="Kudrna D."/>
            <person name="Lee S."/>
            <person name="Talag J."/>
            <person name="Welchert J."/>
            <person name="Wing R.A."/>
        </authorList>
    </citation>
    <scope>NUCLEOTIDE SEQUENCE [LARGE SCALE GENOMIC DNA]</scope>
</reference>
<feature type="region of interest" description="Disordered" evidence="2">
    <location>
        <begin position="203"/>
        <end position="223"/>
    </location>
</feature>
<dbReference type="AlphaFoldDB" id="A0A0E0LYR0"/>
<dbReference type="Gramene" id="OPUNC09G01690.1">
    <property type="protein sequence ID" value="OPUNC09G01690.1"/>
    <property type="gene ID" value="OPUNC09G01690"/>
</dbReference>
<protein>
    <submittedName>
        <fullName evidence="3">Uncharacterized protein</fullName>
    </submittedName>
</protein>
<keyword evidence="4" id="KW-1185">Reference proteome</keyword>
<dbReference type="Proteomes" id="UP000026962">
    <property type="component" value="Chromosome 9"/>
</dbReference>
<organism evidence="3">
    <name type="scientific">Oryza punctata</name>
    <name type="common">Red rice</name>
    <dbReference type="NCBI Taxonomy" id="4537"/>
    <lineage>
        <taxon>Eukaryota</taxon>
        <taxon>Viridiplantae</taxon>
        <taxon>Streptophyta</taxon>
        <taxon>Embryophyta</taxon>
        <taxon>Tracheophyta</taxon>
        <taxon>Spermatophyta</taxon>
        <taxon>Magnoliopsida</taxon>
        <taxon>Liliopsida</taxon>
        <taxon>Poales</taxon>
        <taxon>Poaceae</taxon>
        <taxon>BOP clade</taxon>
        <taxon>Oryzoideae</taxon>
        <taxon>Oryzeae</taxon>
        <taxon>Oryzinae</taxon>
        <taxon>Oryza</taxon>
    </lineage>
</organism>